<feature type="region of interest" description="Disordered" evidence="1">
    <location>
        <begin position="1"/>
        <end position="52"/>
    </location>
</feature>
<comment type="caution">
    <text evidence="2">The sequence shown here is derived from an EMBL/GenBank/DDBJ whole genome shotgun (WGS) entry which is preliminary data.</text>
</comment>
<accession>A0ABR4J2L3</accession>
<name>A0ABR4J2L3_9EURO</name>
<evidence type="ECO:0000256" key="1">
    <source>
        <dbReference type="SAM" id="MobiDB-lite"/>
    </source>
</evidence>
<feature type="region of interest" description="Disordered" evidence="1">
    <location>
        <begin position="109"/>
        <end position="139"/>
    </location>
</feature>
<reference evidence="2 3" key="1">
    <citation type="submission" date="2024-07" db="EMBL/GenBank/DDBJ databases">
        <title>Section-level genome sequencing and comparative genomics of Aspergillus sections Usti and Cavernicolus.</title>
        <authorList>
            <consortium name="Lawrence Berkeley National Laboratory"/>
            <person name="Nybo J.L."/>
            <person name="Vesth T.C."/>
            <person name="Theobald S."/>
            <person name="Frisvad J.C."/>
            <person name="Larsen T.O."/>
            <person name="Kjaerboelling I."/>
            <person name="Rothschild-Mancinelli K."/>
            <person name="Lyhne E.K."/>
            <person name="Kogle M.E."/>
            <person name="Barry K."/>
            <person name="Clum A."/>
            <person name="Na H."/>
            <person name="Ledsgaard L."/>
            <person name="Lin J."/>
            <person name="Lipzen A."/>
            <person name="Kuo A."/>
            <person name="Riley R."/>
            <person name="Mondo S."/>
            <person name="Labutti K."/>
            <person name="Haridas S."/>
            <person name="Pangalinan J."/>
            <person name="Salamov A.A."/>
            <person name="Simmons B.A."/>
            <person name="Magnuson J.K."/>
            <person name="Chen J."/>
            <person name="Drula E."/>
            <person name="Henrissat B."/>
            <person name="Wiebenga A."/>
            <person name="Lubbers R.J."/>
            <person name="Gomes A.C."/>
            <person name="Makela M.R."/>
            <person name="Stajich J."/>
            <person name="Grigoriev I.V."/>
            <person name="Mortensen U.H."/>
            <person name="De Vries R.P."/>
            <person name="Baker S.E."/>
            <person name="Andersen M.R."/>
        </authorList>
    </citation>
    <scope>NUCLEOTIDE SEQUENCE [LARGE SCALE GENOMIC DNA]</scope>
    <source>
        <strain evidence="2 3">CBS 123904</strain>
    </source>
</reference>
<gene>
    <name evidence="2" type="ORF">BJY01DRAFT_224470</name>
</gene>
<protein>
    <submittedName>
        <fullName evidence="2">Uncharacterized protein</fullName>
    </submittedName>
</protein>
<dbReference type="EMBL" id="JBFXLU010000226">
    <property type="protein sequence ID" value="KAL2834131.1"/>
    <property type="molecule type" value="Genomic_DNA"/>
</dbReference>
<keyword evidence="3" id="KW-1185">Reference proteome</keyword>
<evidence type="ECO:0000313" key="2">
    <source>
        <dbReference type="EMBL" id="KAL2834131.1"/>
    </source>
</evidence>
<feature type="non-terminal residue" evidence="2">
    <location>
        <position position="173"/>
    </location>
</feature>
<evidence type="ECO:0000313" key="3">
    <source>
        <dbReference type="Proteomes" id="UP001610446"/>
    </source>
</evidence>
<organism evidence="2 3">
    <name type="scientific">Aspergillus pseudoustus</name>
    <dbReference type="NCBI Taxonomy" id="1810923"/>
    <lineage>
        <taxon>Eukaryota</taxon>
        <taxon>Fungi</taxon>
        <taxon>Dikarya</taxon>
        <taxon>Ascomycota</taxon>
        <taxon>Pezizomycotina</taxon>
        <taxon>Eurotiomycetes</taxon>
        <taxon>Eurotiomycetidae</taxon>
        <taxon>Eurotiales</taxon>
        <taxon>Aspergillaceae</taxon>
        <taxon>Aspergillus</taxon>
        <taxon>Aspergillus subgen. Nidulantes</taxon>
    </lineage>
</organism>
<dbReference type="Proteomes" id="UP001610446">
    <property type="component" value="Unassembled WGS sequence"/>
</dbReference>
<proteinExistence type="predicted"/>
<sequence>LRTVQRSQSAELRPQISDQSSPQCNTEQTPKVAAPEARPAQLVETGSSSLSLELSGQVSRLEMTSLGMIPGEHHRPMTQTTVAHPALPIATQRTEPASTLSQQLPYTIGRNPTLTASTGPVQQTSVGSISAAPQGSSGPLVSAAVAQFPNIVQANHQMLAAIHQPSPTNIVNS</sequence>
<feature type="compositionally biased region" description="Low complexity" evidence="1">
    <location>
        <begin position="42"/>
        <end position="52"/>
    </location>
</feature>
<feature type="compositionally biased region" description="Polar residues" evidence="1">
    <location>
        <begin position="1"/>
        <end position="29"/>
    </location>
</feature>
<feature type="non-terminal residue" evidence="2">
    <location>
        <position position="1"/>
    </location>
</feature>